<dbReference type="EC" id="2.4.2.28" evidence="3"/>
<dbReference type="Pfam" id="PF01048">
    <property type="entry name" value="PNP_UDP_1"/>
    <property type="match status" value="1"/>
</dbReference>
<evidence type="ECO:0000259" key="5">
    <source>
        <dbReference type="Pfam" id="PF01048"/>
    </source>
</evidence>
<comment type="subunit">
    <text evidence="3">Homohexamer. Dimer of a homotrimer.</text>
</comment>
<dbReference type="PANTHER" id="PTHR42679">
    <property type="entry name" value="S-METHYL-5'-THIOADENOSINE PHOSPHORYLASE"/>
    <property type="match status" value="1"/>
</dbReference>
<evidence type="ECO:0000256" key="1">
    <source>
        <dbReference type="ARBA" id="ARBA00022676"/>
    </source>
</evidence>
<organism evidence="6 7">
    <name type="scientific">Ideonella paludis</name>
    <dbReference type="NCBI Taxonomy" id="1233411"/>
    <lineage>
        <taxon>Bacteria</taxon>
        <taxon>Pseudomonadati</taxon>
        <taxon>Pseudomonadota</taxon>
        <taxon>Betaproteobacteria</taxon>
        <taxon>Burkholderiales</taxon>
        <taxon>Sphaerotilaceae</taxon>
        <taxon>Ideonella</taxon>
    </lineage>
</organism>
<dbReference type="InterPro" id="IPR000845">
    <property type="entry name" value="Nucleoside_phosphorylase_d"/>
</dbReference>
<comment type="pathway">
    <text evidence="3">Amino-acid biosynthesis; L-methionine biosynthesis via salvage pathway; S-methyl-5-thio-alpha-D-ribose 1-phosphate from S-methyl-5'-thioadenosine (phosphorylase route): step 1/1.</text>
</comment>
<keyword evidence="4" id="KW-0175">Coiled coil</keyword>
<dbReference type="CDD" id="cd09010">
    <property type="entry name" value="MTAP_SsMTAPII_like_MTIP"/>
    <property type="match status" value="1"/>
</dbReference>
<feature type="binding site" evidence="3">
    <location>
        <position position="189"/>
    </location>
    <ligand>
        <name>phosphate</name>
        <dbReference type="ChEBI" id="CHEBI:43474"/>
    </ligand>
</feature>
<dbReference type="SUPFAM" id="SSF53167">
    <property type="entry name" value="Purine and uridine phosphorylases"/>
    <property type="match status" value="1"/>
</dbReference>
<dbReference type="InterPro" id="IPR018099">
    <property type="entry name" value="Purine_phosphorylase-2_CS"/>
</dbReference>
<feature type="site" description="Important for substrate specificity" evidence="3">
    <location>
        <position position="225"/>
    </location>
</feature>
<dbReference type="EMBL" id="JAGQDG010000001">
    <property type="protein sequence ID" value="MBQ0934400.1"/>
    <property type="molecule type" value="Genomic_DNA"/>
</dbReference>
<keyword evidence="1 3" id="KW-0328">Glycosyltransferase</keyword>
<proteinExistence type="inferred from homology"/>
<evidence type="ECO:0000256" key="3">
    <source>
        <dbReference type="HAMAP-Rule" id="MF_01963"/>
    </source>
</evidence>
<keyword evidence="2 3" id="KW-0808">Transferase</keyword>
<feature type="binding site" evidence="3">
    <location>
        <position position="188"/>
    </location>
    <ligand>
        <name>substrate</name>
    </ligand>
</feature>
<feature type="coiled-coil region" evidence="4">
    <location>
        <begin position="222"/>
        <end position="249"/>
    </location>
</feature>
<comment type="function">
    <text evidence="3">Catalyzes the reversible phosphorylation of S-methyl-5'-thioadenosine (MTA) to adenine and 5-methylthioribose-1-phosphate. Involved in the breakdown of MTA, a major by-product of polyamine biosynthesis. Responsible for the first step in the methionine salvage pathway after MTA has been generated from S-adenosylmethionine. Has broad substrate specificity with 6-aminopurine nucleosides as preferred substrates.</text>
</comment>
<reference evidence="6 7" key="1">
    <citation type="submission" date="2021-04" db="EMBL/GenBank/DDBJ databases">
        <title>The genome sequence of type strain Ideonella paludis KCTC 32238.</title>
        <authorList>
            <person name="Liu Y."/>
        </authorList>
    </citation>
    <scope>NUCLEOTIDE SEQUENCE [LARGE SCALE GENOMIC DNA]</scope>
    <source>
        <strain evidence="6 7">KCTC 32238</strain>
    </source>
</reference>
<accession>A0ABS5DTC1</accession>
<dbReference type="GO" id="GO:0017061">
    <property type="term" value="F:S-methyl-5-thioadenosine phosphorylase activity"/>
    <property type="evidence" value="ECO:0007669"/>
    <property type="project" value="UniProtKB-EC"/>
</dbReference>
<comment type="caution">
    <text evidence="6">The sequence shown here is derived from an EMBL/GenBank/DDBJ whole genome shotgun (WGS) entry which is preliminary data.</text>
</comment>
<dbReference type="PROSITE" id="PS01240">
    <property type="entry name" value="PNP_MTAP_2"/>
    <property type="match status" value="1"/>
</dbReference>
<dbReference type="InterPro" id="IPR035994">
    <property type="entry name" value="Nucleoside_phosphorylase_sf"/>
</dbReference>
<gene>
    <name evidence="3 6" type="primary">mtnP</name>
    <name evidence="6" type="ORF">KAK11_03590</name>
</gene>
<evidence type="ECO:0000313" key="6">
    <source>
        <dbReference type="EMBL" id="MBQ0934400.1"/>
    </source>
</evidence>
<dbReference type="RefSeq" id="WP_210806214.1">
    <property type="nucleotide sequence ID" value="NZ_JAGQDG010000001.1"/>
</dbReference>
<protein>
    <recommendedName>
        <fullName evidence="3">S-methyl-5'-thioadenosine phosphorylase</fullName>
        <ecNumber evidence="3">2.4.2.28</ecNumber>
    </recommendedName>
    <alternativeName>
        <fullName evidence="3">5'-methylthioadenosine phosphorylase</fullName>
        <shortName evidence="3">MTA phosphorylase</shortName>
        <shortName evidence="3">MTAP</shortName>
    </alternativeName>
</protein>
<feature type="binding site" evidence="3">
    <location>
        <begin position="212"/>
        <end position="214"/>
    </location>
    <ligand>
        <name>substrate</name>
    </ligand>
</feature>
<evidence type="ECO:0000256" key="4">
    <source>
        <dbReference type="SAM" id="Coils"/>
    </source>
</evidence>
<dbReference type="Proteomes" id="UP000672097">
    <property type="component" value="Unassembled WGS sequence"/>
</dbReference>
<feature type="binding site" evidence="3">
    <location>
        <position position="12"/>
    </location>
    <ligand>
        <name>phosphate</name>
        <dbReference type="ChEBI" id="CHEBI:43474"/>
    </ligand>
</feature>
<feature type="site" description="Important for substrate specificity" evidence="3">
    <location>
        <position position="170"/>
    </location>
</feature>
<keyword evidence="3" id="KW-0660">Purine salvage</keyword>
<evidence type="ECO:0000256" key="2">
    <source>
        <dbReference type="ARBA" id="ARBA00022679"/>
    </source>
</evidence>
<feature type="binding site" evidence="3">
    <location>
        <begin position="87"/>
        <end position="88"/>
    </location>
    <ligand>
        <name>phosphate</name>
        <dbReference type="ChEBI" id="CHEBI:43474"/>
    </ligand>
</feature>
<keyword evidence="7" id="KW-1185">Reference proteome</keyword>
<dbReference type="PANTHER" id="PTHR42679:SF2">
    <property type="entry name" value="S-METHYL-5'-THIOADENOSINE PHOSPHORYLASE"/>
    <property type="match status" value="1"/>
</dbReference>
<feature type="domain" description="Nucleoside phosphorylase" evidence="5">
    <location>
        <begin position="5"/>
        <end position="248"/>
    </location>
</feature>
<comment type="catalytic activity">
    <reaction evidence="3">
        <text>S-methyl-5'-thioadenosine + phosphate = 5-(methylsulfanyl)-alpha-D-ribose 1-phosphate + adenine</text>
        <dbReference type="Rhea" id="RHEA:11852"/>
        <dbReference type="ChEBI" id="CHEBI:16708"/>
        <dbReference type="ChEBI" id="CHEBI:17509"/>
        <dbReference type="ChEBI" id="CHEBI:43474"/>
        <dbReference type="ChEBI" id="CHEBI:58533"/>
        <dbReference type="EC" id="2.4.2.28"/>
    </reaction>
</comment>
<dbReference type="Gene3D" id="3.40.50.1580">
    <property type="entry name" value="Nucleoside phosphorylase domain"/>
    <property type="match status" value="1"/>
</dbReference>
<comment type="similarity">
    <text evidence="3">Belongs to the PNP/MTAP phosphorylase family. MTAP subfamily.</text>
</comment>
<dbReference type="InterPro" id="IPR010044">
    <property type="entry name" value="MTAP"/>
</dbReference>
<evidence type="ECO:0000313" key="7">
    <source>
        <dbReference type="Proteomes" id="UP000672097"/>
    </source>
</evidence>
<dbReference type="HAMAP" id="MF_01963">
    <property type="entry name" value="MTAP"/>
    <property type="match status" value="1"/>
</dbReference>
<feature type="binding site" evidence="3">
    <location>
        <begin position="54"/>
        <end position="55"/>
    </location>
    <ligand>
        <name>phosphate</name>
        <dbReference type="ChEBI" id="CHEBI:43474"/>
    </ligand>
</feature>
<sequence length="295" mass="31818">MESPRIGIIGGSGLYRMEGLTELQELHLDTPYGPCSDALMQGLLGGVPVVFLARHGRSHHLIPSQVPFRANLHALKQLGVQYVLSVSAVGSLREEMAPLDLVLPDQFIDMTRLRPGSFFGDGAVAHVSLADPLCPVLRQTVAQAWADLNDSAVRLHEGGTYVCIEGPAFSTRAESHWYRSMGASIIGMTNMPEARLAREAEIAYATLALVTDWDCWRANQACVTAEMAIANLQQNAQRAQTLVTQVVKRLAQRWPASPAHTALSSALVTPPAAMPEATRARLAPLLARVAAERGG</sequence>
<dbReference type="NCBIfam" id="TIGR01694">
    <property type="entry name" value="MTAP"/>
    <property type="match status" value="1"/>
</dbReference>
<name>A0ABS5DTC1_9BURK</name>